<proteinExistence type="predicted"/>
<dbReference type="RefSeq" id="WP_192754462.1">
    <property type="nucleotide sequence ID" value="NZ_JADBEM010000001.1"/>
</dbReference>
<accession>A0A927NAB8</accession>
<reference evidence="1" key="1">
    <citation type="submission" date="2020-10" db="EMBL/GenBank/DDBJ databases">
        <title>Sequencing the genomes of 1000 actinobacteria strains.</title>
        <authorList>
            <person name="Klenk H.-P."/>
        </authorList>
    </citation>
    <scope>NUCLEOTIDE SEQUENCE</scope>
    <source>
        <strain evidence="1">DSM 45354</strain>
    </source>
</reference>
<dbReference type="Proteomes" id="UP000638648">
    <property type="component" value="Unassembled WGS sequence"/>
</dbReference>
<dbReference type="Gene3D" id="1.10.287.1060">
    <property type="entry name" value="ESAT-6-like"/>
    <property type="match status" value="1"/>
</dbReference>
<dbReference type="AlphaFoldDB" id="A0A927NAB8"/>
<gene>
    <name evidence="1" type="ORF">HEB94_008063</name>
</gene>
<dbReference type="EMBL" id="JADBEM010000001">
    <property type="protein sequence ID" value="MBE1611215.1"/>
    <property type="molecule type" value="Genomic_DNA"/>
</dbReference>
<evidence type="ECO:0000313" key="1">
    <source>
        <dbReference type="EMBL" id="MBE1611215.1"/>
    </source>
</evidence>
<protein>
    <submittedName>
        <fullName evidence="1">Uncharacterized protein</fullName>
    </submittedName>
</protein>
<sequence>MPAAAVVLESSGDPHAMPVYEPETFAKALNKLGGGPESPYAHLLNARVNLSGAELPMLALGVAGLIFVKDDYDNAQKFYHGELQVSCDNFRGVLDALVLVSKNYKTVEKVNLVDPRFAKDQPNDKVDLTPFDFSSPDKWLGRELIVLGSAWTLGAISLLIGASLEKSGQISAAAGVSTLLWAMFTPMDTELSAAQDKWESAAEHLNQFNMKLIGVMTEFGQAWRDSKGSEAFRKYMDQLSGEVREAAQLITQTASTLKAIHDHLFRIQTTWAAYSLAVLILLISLKAFQVASPPSSGWVKVVIELVGGTVTKAVGYWVGIIGEAARALILSAGVIPFSQRDFIAEKKAWNYGGTNYDGLDLKSVRMSTADLDTLIHKR</sequence>
<organism evidence="1 2">
    <name type="scientific">Actinopolymorpha pittospori</name>
    <dbReference type="NCBI Taxonomy" id="648752"/>
    <lineage>
        <taxon>Bacteria</taxon>
        <taxon>Bacillati</taxon>
        <taxon>Actinomycetota</taxon>
        <taxon>Actinomycetes</taxon>
        <taxon>Propionibacteriales</taxon>
        <taxon>Actinopolymorphaceae</taxon>
        <taxon>Actinopolymorpha</taxon>
    </lineage>
</organism>
<comment type="caution">
    <text evidence="1">The sequence shown here is derived from an EMBL/GenBank/DDBJ whole genome shotgun (WGS) entry which is preliminary data.</text>
</comment>
<name>A0A927NAB8_9ACTN</name>
<evidence type="ECO:0000313" key="2">
    <source>
        <dbReference type="Proteomes" id="UP000638648"/>
    </source>
</evidence>
<keyword evidence="2" id="KW-1185">Reference proteome</keyword>